<feature type="region of interest" description="Disordered" evidence="1">
    <location>
        <begin position="15"/>
        <end position="122"/>
    </location>
</feature>
<evidence type="ECO:0000313" key="2">
    <source>
        <dbReference type="EMBL" id="TKV92972.1"/>
    </source>
</evidence>
<keyword evidence="3" id="KW-1185">Reference proteome</keyword>
<proteinExistence type="predicted"/>
<evidence type="ECO:0000313" key="3">
    <source>
        <dbReference type="Proteomes" id="UP000298652"/>
    </source>
</evidence>
<dbReference type="AlphaFoldDB" id="A0A4U6SZR1"/>
<reference evidence="2" key="1">
    <citation type="submission" date="2019-03" db="EMBL/GenBank/DDBJ databases">
        <title>WGS assembly of Setaria viridis.</title>
        <authorList>
            <person name="Huang P."/>
            <person name="Jenkins J."/>
            <person name="Grimwood J."/>
            <person name="Barry K."/>
            <person name="Healey A."/>
            <person name="Mamidi S."/>
            <person name="Sreedasyam A."/>
            <person name="Shu S."/>
            <person name="Feldman M."/>
            <person name="Wu J."/>
            <person name="Yu Y."/>
            <person name="Chen C."/>
            <person name="Johnson J."/>
            <person name="Rokhsar D."/>
            <person name="Baxter I."/>
            <person name="Schmutz J."/>
            <person name="Brutnell T."/>
            <person name="Kellogg E."/>
        </authorList>
    </citation>
    <scope>NUCLEOTIDE SEQUENCE [LARGE SCALE GENOMIC DNA]</scope>
</reference>
<feature type="compositionally biased region" description="Polar residues" evidence="1">
    <location>
        <begin position="31"/>
        <end position="47"/>
    </location>
</feature>
<name>A0A4U6SZR1_SETVI</name>
<dbReference type="Proteomes" id="UP000298652">
    <property type="component" value="Chromosome 9"/>
</dbReference>
<sequence>MVEVGAIVVFLRREGEDRPSSSAYGGGAARSTFSSLSPLPTASTAPQAYSPLPLPPTVAVPAPPRRSATPSPPPAPPALLPLPHPQCLLAAAQEHTAPVGHQDAPAGRGTLPRGCRAPSAAR</sequence>
<evidence type="ECO:0000256" key="1">
    <source>
        <dbReference type="SAM" id="MobiDB-lite"/>
    </source>
</evidence>
<dbReference type="Gramene" id="TKV92972">
    <property type="protein sequence ID" value="TKV92972"/>
    <property type="gene ID" value="SEVIR_9G196433v2"/>
</dbReference>
<protein>
    <submittedName>
        <fullName evidence="2">Uncharacterized protein</fullName>
    </submittedName>
</protein>
<accession>A0A4U6SZR1</accession>
<gene>
    <name evidence="2" type="ORF">SEVIR_9G196433v2</name>
</gene>
<dbReference type="EMBL" id="CM016560">
    <property type="protein sequence ID" value="TKV92972.1"/>
    <property type="molecule type" value="Genomic_DNA"/>
</dbReference>
<organism evidence="2 3">
    <name type="scientific">Setaria viridis</name>
    <name type="common">Green bristlegrass</name>
    <name type="synonym">Setaria italica subsp. viridis</name>
    <dbReference type="NCBI Taxonomy" id="4556"/>
    <lineage>
        <taxon>Eukaryota</taxon>
        <taxon>Viridiplantae</taxon>
        <taxon>Streptophyta</taxon>
        <taxon>Embryophyta</taxon>
        <taxon>Tracheophyta</taxon>
        <taxon>Spermatophyta</taxon>
        <taxon>Magnoliopsida</taxon>
        <taxon>Liliopsida</taxon>
        <taxon>Poales</taxon>
        <taxon>Poaceae</taxon>
        <taxon>PACMAD clade</taxon>
        <taxon>Panicoideae</taxon>
        <taxon>Panicodae</taxon>
        <taxon>Paniceae</taxon>
        <taxon>Cenchrinae</taxon>
        <taxon>Setaria</taxon>
    </lineage>
</organism>
<feature type="compositionally biased region" description="Pro residues" evidence="1">
    <location>
        <begin position="52"/>
        <end position="84"/>
    </location>
</feature>